<sequence>MHATTIFLAVLSLAAKAMGAPSNASVERRFEGGWCGVHVHLLKQWPPDLEFSVTVKVFDAKQSYVTQGDFKARVDSVMGGSIGGNGLPKDLVFTIYLRNDSPVSFEYDNEQWESGKPRSENDHCKVGKWKHIGFLSRKLKLDMDCGFTC</sequence>
<accession>A0ABR1PTT3</accession>
<evidence type="ECO:0000313" key="3">
    <source>
        <dbReference type="Proteomes" id="UP001391051"/>
    </source>
</evidence>
<comment type="caution">
    <text evidence="2">The sequence shown here is derived from an EMBL/GenBank/DDBJ whole genome shotgun (WGS) entry which is preliminary data.</text>
</comment>
<feature type="chain" id="PRO_5046539319" evidence="1">
    <location>
        <begin position="20"/>
        <end position="149"/>
    </location>
</feature>
<organism evidence="2 3">
    <name type="scientific">Apiospora aurea</name>
    <dbReference type="NCBI Taxonomy" id="335848"/>
    <lineage>
        <taxon>Eukaryota</taxon>
        <taxon>Fungi</taxon>
        <taxon>Dikarya</taxon>
        <taxon>Ascomycota</taxon>
        <taxon>Pezizomycotina</taxon>
        <taxon>Sordariomycetes</taxon>
        <taxon>Xylariomycetidae</taxon>
        <taxon>Amphisphaeriales</taxon>
        <taxon>Apiosporaceae</taxon>
        <taxon>Apiospora</taxon>
    </lineage>
</organism>
<dbReference type="Proteomes" id="UP001391051">
    <property type="component" value="Unassembled WGS sequence"/>
</dbReference>
<keyword evidence="3" id="KW-1185">Reference proteome</keyword>
<reference evidence="2 3" key="1">
    <citation type="submission" date="2023-01" db="EMBL/GenBank/DDBJ databases">
        <title>Analysis of 21 Apiospora genomes using comparative genomics revels a genus with tremendous synthesis potential of carbohydrate active enzymes and secondary metabolites.</title>
        <authorList>
            <person name="Sorensen T."/>
        </authorList>
    </citation>
    <scope>NUCLEOTIDE SEQUENCE [LARGE SCALE GENOMIC DNA]</scope>
    <source>
        <strain evidence="2 3">CBS 24483</strain>
    </source>
</reference>
<protein>
    <submittedName>
        <fullName evidence="2">Uncharacterized protein</fullName>
    </submittedName>
</protein>
<evidence type="ECO:0000256" key="1">
    <source>
        <dbReference type="SAM" id="SignalP"/>
    </source>
</evidence>
<evidence type="ECO:0000313" key="2">
    <source>
        <dbReference type="EMBL" id="KAK7937847.1"/>
    </source>
</evidence>
<dbReference type="GeneID" id="92083999"/>
<name>A0ABR1PTT3_9PEZI</name>
<feature type="signal peptide" evidence="1">
    <location>
        <begin position="1"/>
        <end position="19"/>
    </location>
</feature>
<proteinExistence type="predicted"/>
<dbReference type="EMBL" id="JAQQWE010000010">
    <property type="protein sequence ID" value="KAK7937847.1"/>
    <property type="molecule type" value="Genomic_DNA"/>
</dbReference>
<dbReference type="RefSeq" id="XP_066693175.1">
    <property type="nucleotide sequence ID" value="XM_066850937.1"/>
</dbReference>
<keyword evidence="1" id="KW-0732">Signal</keyword>
<gene>
    <name evidence="2" type="ORF">PG986_014715</name>
</gene>